<dbReference type="Proteomes" id="UP000001058">
    <property type="component" value="Unassembled WGS sequence"/>
</dbReference>
<keyword evidence="7" id="KW-0472">Membrane</keyword>
<dbReference type="GO" id="GO:0005886">
    <property type="term" value="C:plasma membrane"/>
    <property type="evidence" value="ECO:0007669"/>
    <property type="project" value="UniProtKB-SubCell"/>
</dbReference>
<dbReference type="GO" id="GO:0005254">
    <property type="term" value="F:chloride channel activity"/>
    <property type="evidence" value="ECO:0007669"/>
    <property type="project" value="InterPro"/>
</dbReference>
<dbReference type="RefSeq" id="XP_002953907.1">
    <property type="nucleotide sequence ID" value="XM_002953861.1"/>
</dbReference>
<keyword evidence="5" id="KW-1133">Transmembrane helix</keyword>
<dbReference type="KEGG" id="vcn:VOLCADRAFT_106175"/>
<evidence type="ECO:0000256" key="4">
    <source>
        <dbReference type="ARBA" id="ARBA00022692"/>
    </source>
</evidence>
<gene>
    <name evidence="8" type="ORF">VOLCADRAFT_106175</name>
</gene>
<dbReference type="STRING" id="3068.D8U5K7"/>
<evidence type="ECO:0000256" key="1">
    <source>
        <dbReference type="ARBA" id="ARBA00004651"/>
    </source>
</evidence>
<keyword evidence="6" id="KW-0406">Ion transport</keyword>
<comment type="subcellular location">
    <subcellularLocation>
        <location evidence="1">Cell membrane</location>
        <topology evidence="1">Multi-pass membrane protein</topology>
    </subcellularLocation>
</comment>
<dbReference type="OrthoDB" id="1368at2759"/>
<evidence type="ECO:0000256" key="3">
    <source>
        <dbReference type="ARBA" id="ARBA00022475"/>
    </source>
</evidence>
<sequence>MAVSMHTPRRACLGFANCKALPCVLRPRFARRGCTKICAESPIIEEVAGRRINAPVFNRTRWQYHQNTGRYARHLSSIFRSITFRNLQGPLSALTLVSCLVVLYRSLVEMGELPDFFELLSRENFPDVNFPWCAAMNAWGSLRNSSAHLIRKAAAWVDDTASLQRLARWVDAFPLCLMLELRHDQGDPALEAAIRAQLREVLRPHEVEQLVSAGPYYHHFCLSVLTALVEAAQLGESREATILDDLHGFNEAACECEKILRFPIPLTYTRHTSRFMLIYLTALPLALYDSCDWAVVPVTLVIAFLLLGIEDIGVQIEEPFSILPLPDICADLRVMAQRAIAQRTMVRCLADPDTCQFEPEELEFNMVRARAALGRSNKETLAVVGGANVNYVAGNRNGNGNGAAEGAGNVDTGAGASIDDAEADSGLNLDGSGTSSLVATLAEVSCGSGVGAGPAGLDGGHVSQQLGDHHQR</sequence>
<dbReference type="GeneID" id="9617159"/>
<evidence type="ECO:0000313" key="9">
    <source>
        <dbReference type="Proteomes" id="UP000001058"/>
    </source>
</evidence>
<accession>D8U5K7</accession>
<proteinExistence type="predicted"/>
<name>D8U5K7_VOLCA</name>
<keyword evidence="2" id="KW-0813">Transport</keyword>
<keyword evidence="3" id="KW-1003">Cell membrane</keyword>
<dbReference type="InterPro" id="IPR044669">
    <property type="entry name" value="YneE/VCCN1/2-like"/>
</dbReference>
<dbReference type="EMBL" id="GL378360">
    <property type="protein sequence ID" value="EFJ44936.1"/>
    <property type="molecule type" value="Genomic_DNA"/>
</dbReference>
<reference evidence="8 9" key="1">
    <citation type="journal article" date="2010" name="Science">
        <title>Genomic analysis of organismal complexity in the multicellular green alga Volvox carteri.</title>
        <authorList>
            <person name="Prochnik S.E."/>
            <person name="Umen J."/>
            <person name="Nedelcu A.M."/>
            <person name="Hallmann A."/>
            <person name="Miller S.M."/>
            <person name="Nishii I."/>
            <person name="Ferris P."/>
            <person name="Kuo A."/>
            <person name="Mitros T."/>
            <person name="Fritz-Laylin L.K."/>
            <person name="Hellsten U."/>
            <person name="Chapman J."/>
            <person name="Simakov O."/>
            <person name="Rensing S.A."/>
            <person name="Terry A."/>
            <person name="Pangilinan J."/>
            <person name="Kapitonov V."/>
            <person name="Jurka J."/>
            <person name="Salamov A."/>
            <person name="Shapiro H."/>
            <person name="Schmutz J."/>
            <person name="Grimwood J."/>
            <person name="Lindquist E."/>
            <person name="Lucas S."/>
            <person name="Grigoriev I.V."/>
            <person name="Schmitt R."/>
            <person name="Kirk D."/>
            <person name="Rokhsar D.S."/>
        </authorList>
    </citation>
    <scope>NUCLEOTIDE SEQUENCE [LARGE SCALE GENOMIC DNA]</scope>
    <source>
        <strain evidence="9">f. Nagariensis / Eve</strain>
    </source>
</reference>
<protein>
    <submittedName>
        <fullName evidence="8">Uncharacterized protein</fullName>
    </submittedName>
</protein>
<evidence type="ECO:0000256" key="2">
    <source>
        <dbReference type="ARBA" id="ARBA00022448"/>
    </source>
</evidence>
<evidence type="ECO:0000256" key="5">
    <source>
        <dbReference type="ARBA" id="ARBA00022989"/>
    </source>
</evidence>
<evidence type="ECO:0000313" key="8">
    <source>
        <dbReference type="EMBL" id="EFJ44936.1"/>
    </source>
</evidence>
<dbReference type="PANTHER" id="PTHR33281:SF19">
    <property type="entry name" value="VOLTAGE-DEPENDENT ANION CHANNEL-FORMING PROTEIN YNEE"/>
    <property type="match status" value="1"/>
</dbReference>
<dbReference type="eggNOG" id="ENOG502QSQE">
    <property type="taxonomic scope" value="Eukaryota"/>
</dbReference>
<organism evidence="9">
    <name type="scientific">Volvox carteri f. nagariensis</name>
    <dbReference type="NCBI Taxonomy" id="3068"/>
    <lineage>
        <taxon>Eukaryota</taxon>
        <taxon>Viridiplantae</taxon>
        <taxon>Chlorophyta</taxon>
        <taxon>core chlorophytes</taxon>
        <taxon>Chlorophyceae</taxon>
        <taxon>CS clade</taxon>
        <taxon>Chlamydomonadales</taxon>
        <taxon>Volvocaceae</taxon>
        <taxon>Volvox</taxon>
    </lineage>
</organism>
<evidence type="ECO:0000256" key="6">
    <source>
        <dbReference type="ARBA" id="ARBA00023065"/>
    </source>
</evidence>
<evidence type="ECO:0000256" key="7">
    <source>
        <dbReference type="ARBA" id="ARBA00023136"/>
    </source>
</evidence>
<dbReference type="InParanoid" id="D8U5K7"/>
<keyword evidence="9" id="KW-1185">Reference proteome</keyword>
<dbReference type="AlphaFoldDB" id="D8U5K7"/>
<dbReference type="PANTHER" id="PTHR33281">
    <property type="entry name" value="UPF0187 PROTEIN YNEE"/>
    <property type="match status" value="1"/>
</dbReference>
<dbReference type="Pfam" id="PF25539">
    <property type="entry name" value="Bestrophin_2"/>
    <property type="match status" value="1"/>
</dbReference>
<keyword evidence="4" id="KW-0812">Transmembrane</keyword>